<dbReference type="PANTHER" id="PTHR11680:SF35">
    <property type="entry name" value="SERINE HYDROXYMETHYLTRANSFERASE 1"/>
    <property type="match status" value="1"/>
</dbReference>
<dbReference type="AlphaFoldDB" id="A0A0T5XDE7"/>
<dbReference type="UniPathway" id="UPA00193"/>
<organism evidence="12 13">
    <name type="scientific">Acetomicrobium hydrogeniformans ATCC BAA-1850</name>
    <dbReference type="NCBI Taxonomy" id="592015"/>
    <lineage>
        <taxon>Bacteria</taxon>
        <taxon>Thermotogati</taxon>
        <taxon>Synergistota</taxon>
        <taxon>Synergistia</taxon>
        <taxon>Synergistales</taxon>
        <taxon>Acetomicrobiaceae</taxon>
        <taxon>Acetomicrobium</taxon>
    </lineage>
</organism>
<keyword evidence="13" id="KW-1185">Reference proteome</keyword>
<accession>A0A0T5XDE7</accession>
<protein>
    <recommendedName>
        <fullName evidence="9">2-methylserine hydroxymethyltransferase</fullName>
        <shortName evidence="9">MSHMT</shortName>
        <ecNumber evidence="9">2.1.2.7</ecNumber>
    </recommendedName>
    <alternativeName>
        <fullName evidence="9">Alpha-methylserine hydroxymethyltransferase</fullName>
    </alternativeName>
    <alternativeName>
        <fullName evidence="9">D-alanine 2-hydroxymethyltransferase</fullName>
    </alternativeName>
</protein>
<evidence type="ECO:0000256" key="8">
    <source>
        <dbReference type="ARBA" id="ARBA00022898"/>
    </source>
</evidence>
<gene>
    <name evidence="9" type="primary">mshmt</name>
    <name evidence="12" type="ORF">HMPREF1705_03680</name>
</gene>
<evidence type="ECO:0000256" key="5">
    <source>
        <dbReference type="ARBA" id="ARBA00022490"/>
    </source>
</evidence>
<reference evidence="13" key="1">
    <citation type="submission" date="2012-09" db="EMBL/GenBank/DDBJ databases">
        <authorList>
            <person name="Weinstock G."/>
            <person name="Sodergren E."/>
            <person name="Clifton S."/>
            <person name="Fulton L."/>
            <person name="Fulton B."/>
            <person name="Courtney L."/>
            <person name="Fronick C."/>
            <person name="Harrison M."/>
            <person name="Strong C."/>
            <person name="Farmer C."/>
            <person name="Delehaunty K."/>
            <person name="Markovic C."/>
            <person name="Hall O."/>
            <person name="Minx P."/>
            <person name="Tomlinson C."/>
            <person name="Mitreva M."/>
            <person name="Nelson J."/>
            <person name="Hou S."/>
            <person name="Wollam A."/>
            <person name="Pepin K.H."/>
            <person name="Johnson M."/>
            <person name="Bhonagiri V."/>
            <person name="Nash W.E."/>
            <person name="Suruliraj S."/>
            <person name="Warren W."/>
            <person name="Chinwalla A."/>
            <person name="Mardis E.R."/>
            <person name="Wilson R.K."/>
        </authorList>
    </citation>
    <scope>NUCLEOTIDE SEQUENCE [LARGE SCALE GENOMIC DNA]</scope>
    <source>
        <strain evidence="13">OS1</strain>
    </source>
</reference>
<dbReference type="GO" id="GO:0005829">
    <property type="term" value="C:cytosol"/>
    <property type="evidence" value="ECO:0007669"/>
    <property type="project" value="TreeGrafter"/>
</dbReference>
<keyword evidence="12" id="KW-0489">Methyltransferase</keyword>
<dbReference type="Gene3D" id="3.40.640.10">
    <property type="entry name" value="Type I PLP-dependent aspartate aminotransferase-like (Major domain)"/>
    <property type="match status" value="1"/>
</dbReference>
<evidence type="ECO:0000256" key="9">
    <source>
        <dbReference type="HAMAP-Rule" id="MF_00051"/>
    </source>
</evidence>
<feature type="site" description="Plays an important role in substrate specificity" evidence="9">
    <location>
        <position position="235"/>
    </location>
</feature>
<dbReference type="GO" id="GO:0035999">
    <property type="term" value="P:tetrahydrofolate interconversion"/>
    <property type="evidence" value="ECO:0007669"/>
    <property type="project" value="UniProtKB-UniRule"/>
</dbReference>
<dbReference type="InterPro" id="IPR015424">
    <property type="entry name" value="PyrdxlP-dep_Trfase"/>
</dbReference>
<dbReference type="PANTHER" id="PTHR11680">
    <property type="entry name" value="SERINE HYDROXYMETHYLTRANSFERASE"/>
    <property type="match status" value="1"/>
</dbReference>
<keyword evidence="7 9" id="KW-0808">Transferase</keyword>
<comment type="subunit">
    <text evidence="4 9">Homodimer.</text>
</comment>
<dbReference type="InterPro" id="IPR039429">
    <property type="entry name" value="SHMT-like_dom"/>
</dbReference>
<comment type="function">
    <text evidence="9">Catalyzes the reversible interconversion of alpha-methyl-L-serine to D-alanine with tetrahydrofolate (THF) serving as the one-carbon carrier.</text>
</comment>
<dbReference type="GO" id="GO:0030170">
    <property type="term" value="F:pyridoxal phosphate binding"/>
    <property type="evidence" value="ECO:0007669"/>
    <property type="project" value="UniProtKB-UniRule"/>
</dbReference>
<name>A0A0T5XDE7_9BACT</name>
<feature type="domain" description="Serine hydroxymethyltransferase-like" evidence="11">
    <location>
        <begin position="17"/>
        <end position="389"/>
    </location>
</feature>
<dbReference type="FunFam" id="3.40.640.10:FF:000001">
    <property type="entry name" value="Serine hydroxymethyltransferase"/>
    <property type="match status" value="1"/>
</dbReference>
<keyword evidence="8 9" id="KW-0663">Pyridoxal phosphate</keyword>
<evidence type="ECO:0000256" key="4">
    <source>
        <dbReference type="ARBA" id="ARBA00011738"/>
    </source>
</evidence>
<dbReference type="InterPro" id="IPR049943">
    <property type="entry name" value="Ser_HO-MeTrfase-like"/>
</dbReference>
<keyword evidence="5 9" id="KW-0963">Cytoplasm</keyword>
<dbReference type="EC" id="2.1.2.7" evidence="9"/>
<dbReference type="SUPFAM" id="SSF53383">
    <property type="entry name" value="PLP-dependent transferases"/>
    <property type="match status" value="1"/>
</dbReference>
<dbReference type="GO" id="GO:0008168">
    <property type="term" value="F:methyltransferase activity"/>
    <property type="evidence" value="ECO:0007669"/>
    <property type="project" value="UniProtKB-KW"/>
</dbReference>
<evidence type="ECO:0000313" key="13">
    <source>
        <dbReference type="Proteomes" id="UP000005273"/>
    </source>
</evidence>
<dbReference type="InterPro" id="IPR015421">
    <property type="entry name" value="PyrdxlP-dep_Trfase_major"/>
</dbReference>
<comment type="cofactor">
    <cofactor evidence="1 9 10">
        <name>pyridoxal 5'-phosphate</name>
        <dbReference type="ChEBI" id="CHEBI:597326"/>
    </cofactor>
</comment>
<dbReference type="NCBIfam" id="NF000586">
    <property type="entry name" value="PRK00011.1"/>
    <property type="match status" value="1"/>
</dbReference>
<proteinExistence type="inferred from homology"/>
<feature type="binding site" evidence="9">
    <location>
        <position position="127"/>
    </location>
    <ligand>
        <name>(6S)-5,6,7,8-tetrahydrofolate</name>
        <dbReference type="ChEBI" id="CHEBI:57453"/>
    </ligand>
</feature>
<dbReference type="CDD" id="cd00378">
    <property type="entry name" value="SHMT"/>
    <property type="match status" value="1"/>
</dbReference>
<dbReference type="EMBL" id="ACJX03000001">
    <property type="protein sequence ID" value="KRT36397.1"/>
    <property type="molecule type" value="Genomic_DNA"/>
</dbReference>
<dbReference type="Proteomes" id="UP000005273">
    <property type="component" value="Unassembled WGS sequence"/>
</dbReference>
<keyword evidence="6 9" id="KW-0554">One-carbon metabolism</keyword>
<dbReference type="PIRSF" id="PIRSF000412">
    <property type="entry name" value="SHMT"/>
    <property type="match status" value="1"/>
</dbReference>
<comment type="similarity">
    <text evidence="3 9">Belongs to the SHMT family.</text>
</comment>
<evidence type="ECO:0000256" key="6">
    <source>
        <dbReference type="ARBA" id="ARBA00022563"/>
    </source>
</evidence>
<dbReference type="HAMAP" id="MF_00051">
    <property type="entry name" value="SHMT"/>
    <property type="match status" value="1"/>
</dbReference>
<evidence type="ECO:0000256" key="7">
    <source>
        <dbReference type="ARBA" id="ARBA00022679"/>
    </source>
</evidence>
<dbReference type="GO" id="GO:0004372">
    <property type="term" value="F:glycine hydroxymethyltransferase activity"/>
    <property type="evidence" value="ECO:0007669"/>
    <property type="project" value="InterPro"/>
</dbReference>
<feature type="modified residue" description="N6-(pyridoxal phosphate)lysine" evidence="9 10">
    <location>
        <position position="236"/>
    </location>
</feature>
<feature type="binding site" evidence="9">
    <location>
        <begin position="131"/>
        <end position="133"/>
    </location>
    <ligand>
        <name>(6S)-5,6,7,8-tetrahydrofolate</name>
        <dbReference type="ChEBI" id="CHEBI:57453"/>
    </ligand>
</feature>
<comment type="catalytic activity">
    <reaction evidence="9">
        <text>(6R)-5,10-methylene-5,6,7,8-tetrahydrofolate + D-alanine + H2O = 2-methylserine + (6S)-5,6,7,8-tetrahydrofolate</text>
        <dbReference type="Rhea" id="RHEA:10064"/>
        <dbReference type="ChEBI" id="CHEBI:15377"/>
        <dbReference type="ChEBI" id="CHEBI:15636"/>
        <dbReference type="ChEBI" id="CHEBI:57416"/>
        <dbReference type="ChEBI" id="CHEBI:57453"/>
        <dbReference type="ChEBI" id="CHEBI:58275"/>
        <dbReference type="EC" id="2.1.2.7"/>
    </reaction>
</comment>
<evidence type="ECO:0000313" key="12">
    <source>
        <dbReference type="EMBL" id="KRT36397.1"/>
    </source>
</evidence>
<comment type="caution">
    <text evidence="12">The sequence shown here is derived from an EMBL/GenBank/DDBJ whole genome shotgun (WGS) entry which is preliminary data.</text>
</comment>
<dbReference type="eggNOG" id="COG0112">
    <property type="taxonomic scope" value="Bacteria"/>
</dbReference>
<evidence type="ECO:0000256" key="2">
    <source>
        <dbReference type="ARBA" id="ARBA00004496"/>
    </source>
</evidence>
<dbReference type="Pfam" id="PF00464">
    <property type="entry name" value="SHMT"/>
    <property type="match status" value="1"/>
</dbReference>
<comment type="pathway">
    <text evidence="9">One-carbon metabolism; tetrahydrofolate interconversion.</text>
</comment>
<dbReference type="STRING" id="592015.HMPREF1705_03680"/>
<comment type="caution">
    <text evidence="9">Lacks conserved residue(s) required for the propagation of feature annotation.</text>
</comment>
<evidence type="ECO:0000256" key="1">
    <source>
        <dbReference type="ARBA" id="ARBA00001933"/>
    </source>
</evidence>
<dbReference type="Gene3D" id="3.90.1150.10">
    <property type="entry name" value="Aspartate Aminotransferase, domain 1"/>
    <property type="match status" value="1"/>
</dbReference>
<dbReference type="GO" id="GO:0019264">
    <property type="term" value="P:glycine biosynthetic process from serine"/>
    <property type="evidence" value="ECO:0007669"/>
    <property type="project" value="InterPro"/>
</dbReference>
<dbReference type="GO" id="GO:0032259">
    <property type="term" value="P:methylation"/>
    <property type="evidence" value="ECO:0007669"/>
    <property type="project" value="UniProtKB-KW"/>
</dbReference>
<evidence type="ECO:0000256" key="3">
    <source>
        <dbReference type="ARBA" id="ARBA00006376"/>
    </source>
</evidence>
<sequence length="431" mass="47019">MFVLQRRRIALDLIHFIDPELAVAIEGEKERQNLTIELIASENFVPEVILEAQGSLLTNKYAEGYPGKRYHGGCQFIDVVESLAIERAKKLFGAEHANVQPHSGVNANLAVFMAVLNPGDKMLGMNLSHGGHLSHGASVSISGKFFESHSYGVDKDTGLIDYDEVERIACEVKPKLIIAGASAYSRIIDFKRFFEIAKKVGAYLMVDMAHIAGLVAGGVHPSPVPYADFVTFTTTKTLRGARGGNILCKKEFAQSIDKAIFPGIQGGPIPQIMAAKALTFKLAMTEEFKAYSAQIVKNAKVMADVLKTHGFDIVSGGTDNHLMLVDLRSKKMTGAQAESKLERVGITVNKNMIPYDPEKPTVTSGIRIGLAAVTSRGFDESNTGRVAELVVKVLESNDEADITVFKHEVRDICMAHPLYMTKTELALRANK</sequence>
<evidence type="ECO:0000259" key="11">
    <source>
        <dbReference type="Pfam" id="PF00464"/>
    </source>
</evidence>
<dbReference type="InterPro" id="IPR001085">
    <property type="entry name" value="Ser_HO-MeTrfase"/>
</dbReference>
<evidence type="ECO:0000256" key="10">
    <source>
        <dbReference type="PIRSR" id="PIRSR000412-50"/>
    </source>
</evidence>
<comment type="subcellular location">
    <subcellularLocation>
        <location evidence="2 9">Cytoplasm</location>
    </subcellularLocation>
</comment>
<dbReference type="InterPro" id="IPR015422">
    <property type="entry name" value="PyrdxlP-dep_Trfase_small"/>
</dbReference>
<dbReference type="GO" id="GO:0050413">
    <property type="term" value="F:D-alanine 2-hydroxymethyltransferase activity"/>
    <property type="evidence" value="ECO:0007669"/>
    <property type="project" value="UniProtKB-EC"/>
</dbReference>